<keyword evidence="4" id="KW-1185">Reference proteome</keyword>
<evidence type="ECO:0000313" key="4">
    <source>
        <dbReference type="Proteomes" id="UP000199126"/>
    </source>
</evidence>
<proteinExistence type="predicted"/>
<dbReference type="InterPro" id="IPR011991">
    <property type="entry name" value="ArsR-like_HTH"/>
</dbReference>
<dbReference type="SMART" id="SM00419">
    <property type="entry name" value="HTH_CRP"/>
    <property type="match status" value="1"/>
</dbReference>
<dbReference type="AlphaFoldDB" id="A0A1H8SH99"/>
<dbReference type="Pfam" id="PF12840">
    <property type="entry name" value="HTH_20"/>
    <property type="match status" value="2"/>
</dbReference>
<evidence type="ECO:0000259" key="2">
    <source>
        <dbReference type="PROSITE" id="PS50987"/>
    </source>
</evidence>
<evidence type="ECO:0000259" key="1">
    <source>
        <dbReference type="PROSITE" id="PS50944"/>
    </source>
</evidence>
<dbReference type="RefSeq" id="WP_089824113.1">
    <property type="nucleotide sequence ID" value="NZ_FODV01000005.1"/>
</dbReference>
<dbReference type="InterPro" id="IPR012318">
    <property type="entry name" value="HTH_CRP"/>
</dbReference>
<dbReference type="PROSITE" id="PS50944">
    <property type="entry name" value="HTH_DTXR"/>
    <property type="match status" value="1"/>
</dbReference>
<evidence type="ECO:0000313" key="3">
    <source>
        <dbReference type="EMBL" id="SEO77945.1"/>
    </source>
</evidence>
<sequence>MRDLSASVVSGRSVIGEVLANAVARSSTLGVLVPAVWLVTGSHIRIDGERFDNEVRSTVFRTIVDSPGTYVAALAEETDIPRSTIRYHVRVLEREGAVFGEKIRGRHRCFPRCHDDPALTAALADEVLVDVLEAIARVEPASTSELAAELDRAPSTVSHHISRLAEDGLVDRERDGGAVLTRLADDVRRRVENRRRRWSPADLPADD</sequence>
<accession>A0A1H8SH99</accession>
<dbReference type="Proteomes" id="UP000199126">
    <property type="component" value="Unassembled WGS sequence"/>
</dbReference>
<feature type="domain" description="HTH arsR-type" evidence="2">
    <location>
        <begin position="108"/>
        <end position="202"/>
    </location>
</feature>
<dbReference type="GO" id="GO:0003700">
    <property type="term" value="F:DNA-binding transcription factor activity"/>
    <property type="evidence" value="ECO:0007669"/>
    <property type="project" value="InterPro"/>
</dbReference>
<dbReference type="InterPro" id="IPR036388">
    <property type="entry name" value="WH-like_DNA-bd_sf"/>
</dbReference>
<dbReference type="PROSITE" id="PS50987">
    <property type="entry name" value="HTH_ARSR_2"/>
    <property type="match status" value="1"/>
</dbReference>
<protein>
    <submittedName>
        <fullName evidence="3">Helix-turn-helix domain-containing protein</fullName>
    </submittedName>
</protein>
<dbReference type="PANTHER" id="PTHR36216:SF1">
    <property type="entry name" value="HTH ARSR-TYPE DOMAIN-CONTAINING PROTEIN"/>
    <property type="match status" value="1"/>
</dbReference>
<name>A0A1H8SH99_9EURY</name>
<dbReference type="SUPFAM" id="SSF46785">
    <property type="entry name" value="Winged helix' DNA-binding domain"/>
    <property type="match status" value="2"/>
</dbReference>
<dbReference type="InterPro" id="IPR001845">
    <property type="entry name" value="HTH_ArsR_DNA-bd_dom"/>
</dbReference>
<gene>
    <name evidence="3" type="ORF">SAMN04487948_10586</name>
</gene>
<dbReference type="OrthoDB" id="28610at2157"/>
<dbReference type="EMBL" id="FODV01000005">
    <property type="protein sequence ID" value="SEO77945.1"/>
    <property type="molecule type" value="Genomic_DNA"/>
</dbReference>
<dbReference type="SMART" id="SM00418">
    <property type="entry name" value="HTH_ARSR"/>
    <property type="match status" value="1"/>
</dbReference>
<reference evidence="4" key="1">
    <citation type="submission" date="2016-10" db="EMBL/GenBank/DDBJ databases">
        <authorList>
            <person name="Varghese N."/>
            <person name="Submissions S."/>
        </authorList>
    </citation>
    <scope>NUCLEOTIDE SEQUENCE [LARGE SCALE GENOMIC DNA]</scope>
    <source>
        <strain evidence="4">CGMCC 1.10121</strain>
    </source>
</reference>
<dbReference type="PANTHER" id="PTHR36216">
    <property type="entry name" value="TRANSCRIPTIONAL REGULATOR, TRMB"/>
    <property type="match status" value="1"/>
</dbReference>
<dbReference type="GO" id="GO:0003677">
    <property type="term" value="F:DNA binding"/>
    <property type="evidence" value="ECO:0007669"/>
    <property type="project" value="InterPro"/>
</dbReference>
<dbReference type="InterPro" id="IPR036390">
    <property type="entry name" value="WH_DNA-bd_sf"/>
</dbReference>
<feature type="domain" description="HTH dtxR-type" evidence="1">
    <location>
        <begin position="124"/>
        <end position="181"/>
    </location>
</feature>
<organism evidence="3 4">
    <name type="scientific">Halogranum amylolyticum</name>
    <dbReference type="NCBI Taxonomy" id="660520"/>
    <lineage>
        <taxon>Archaea</taxon>
        <taxon>Methanobacteriati</taxon>
        <taxon>Methanobacteriota</taxon>
        <taxon>Stenosarchaea group</taxon>
        <taxon>Halobacteria</taxon>
        <taxon>Halobacteriales</taxon>
        <taxon>Haloferacaceae</taxon>
    </lineage>
</organism>
<dbReference type="CDD" id="cd00090">
    <property type="entry name" value="HTH_ARSR"/>
    <property type="match status" value="2"/>
</dbReference>
<dbReference type="Gene3D" id="1.10.10.10">
    <property type="entry name" value="Winged helix-like DNA-binding domain superfamily/Winged helix DNA-binding domain"/>
    <property type="match status" value="2"/>
</dbReference>
<dbReference type="InterPro" id="IPR022687">
    <property type="entry name" value="HTH_DTXR"/>
</dbReference>